<keyword evidence="5" id="KW-0539">Nucleus</keyword>
<dbReference type="KEGG" id="sliu:111354249"/>
<keyword evidence="4" id="KW-0862">Zinc</keyword>
<dbReference type="PANTHER" id="PTHR46481:SF10">
    <property type="entry name" value="ZINC FINGER BED DOMAIN-CONTAINING PROTEIN 39"/>
    <property type="match status" value="1"/>
</dbReference>
<dbReference type="GO" id="GO:0008270">
    <property type="term" value="F:zinc ion binding"/>
    <property type="evidence" value="ECO:0007669"/>
    <property type="project" value="UniProtKB-KW"/>
</dbReference>
<dbReference type="InterPro" id="IPR052035">
    <property type="entry name" value="ZnF_BED_domain_contain"/>
</dbReference>
<dbReference type="SUPFAM" id="SSF53098">
    <property type="entry name" value="Ribonuclease H-like"/>
    <property type="match status" value="1"/>
</dbReference>
<keyword evidence="6" id="KW-1185">Reference proteome</keyword>
<gene>
    <name evidence="7" type="primary">LOC111354249</name>
</gene>
<evidence type="ECO:0000256" key="5">
    <source>
        <dbReference type="ARBA" id="ARBA00023242"/>
    </source>
</evidence>
<evidence type="ECO:0000313" key="6">
    <source>
        <dbReference type="Proteomes" id="UP000301870"/>
    </source>
</evidence>
<evidence type="ECO:0000256" key="3">
    <source>
        <dbReference type="ARBA" id="ARBA00022771"/>
    </source>
</evidence>
<evidence type="ECO:0000256" key="1">
    <source>
        <dbReference type="ARBA" id="ARBA00004123"/>
    </source>
</evidence>
<reference evidence="7" key="1">
    <citation type="submission" date="2025-08" db="UniProtKB">
        <authorList>
            <consortium name="RefSeq"/>
        </authorList>
    </citation>
    <scope>IDENTIFICATION</scope>
    <source>
        <strain evidence="7">Ishihara</strain>
        <tissue evidence="7">Whole body</tissue>
    </source>
</reference>
<dbReference type="SUPFAM" id="SSF140996">
    <property type="entry name" value="Hermes dimerisation domain"/>
    <property type="match status" value="1"/>
</dbReference>
<dbReference type="InterPro" id="IPR012337">
    <property type="entry name" value="RNaseH-like_sf"/>
</dbReference>
<dbReference type="GO" id="GO:0005634">
    <property type="term" value="C:nucleus"/>
    <property type="evidence" value="ECO:0007669"/>
    <property type="project" value="UniProtKB-SubCell"/>
</dbReference>
<evidence type="ECO:0000256" key="2">
    <source>
        <dbReference type="ARBA" id="ARBA00022723"/>
    </source>
</evidence>
<organism evidence="6 7">
    <name type="scientific">Spodoptera litura</name>
    <name type="common">Asian cotton leafworm</name>
    <dbReference type="NCBI Taxonomy" id="69820"/>
    <lineage>
        <taxon>Eukaryota</taxon>
        <taxon>Metazoa</taxon>
        <taxon>Ecdysozoa</taxon>
        <taxon>Arthropoda</taxon>
        <taxon>Hexapoda</taxon>
        <taxon>Insecta</taxon>
        <taxon>Pterygota</taxon>
        <taxon>Neoptera</taxon>
        <taxon>Endopterygota</taxon>
        <taxon>Lepidoptera</taxon>
        <taxon>Glossata</taxon>
        <taxon>Ditrysia</taxon>
        <taxon>Noctuoidea</taxon>
        <taxon>Noctuidae</taxon>
        <taxon>Amphipyrinae</taxon>
        <taxon>Spodoptera</taxon>
    </lineage>
</organism>
<keyword evidence="3" id="KW-0863">Zinc-finger</keyword>
<dbReference type="RefSeq" id="XP_022823356.1">
    <property type="nucleotide sequence ID" value="XM_022967588.1"/>
</dbReference>
<proteinExistence type="predicted"/>
<keyword evidence="2" id="KW-0479">Metal-binding</keyword>
<evidence type="ECO:0000313" key="7">
    <source>
        <dbReference type="RefSeq" id="XP_022823356.1"/>
    </source>
</evidence>
<protein>
    <submittedName>
        <fullName evidence="7">Zinc finger BED domain-containing protein 1-like</fullName>
    </submittedName>
</protein>
<sequence>MADYVQSNKSLPRHRVQQLDEQLVRMIAKGYHALRLVDEVEFRKFVEMLNPGYTLPTRKTLSESLLPKVYNKVLETVKKQIAKAAAVCITTDAWTSCVHDGYIAVTAHFIDTETHKVCTVMIGCLEFEERHTSANLKGFLEAKFQEWNISQFVNVIVSDNAANILSAVRLGGWRSLPCYAHTLNLVVQGSLDALCDTMQRVKAVIEYFHRSHPAKKKLVEIQEQMHISPLKLKQDVTTRWNSTYDALNRLLRMKEALIATLAIMRPDINLPQDDWIVIEKATEVLKPFYEVTTEISGEQYVSASKYIVLCKIINRSLSKYSPDGHPKLERLHNALKQQMAQRFGDVENKPLLCEATILDPRFKKSGFSDLRNFEKAVAALKLRIGSDRTLTHVPVQEEATQVPAPQPPKTGSIWDDFDEEISALVPQNPTAAGIVEFDKYLDEPLIKRSENPLLW</sequence>
<dbReference type="GeneID" id="111354249"/>
<comment type="subcellular location">
    <subcellularLocation>
        <location evidence="1">Nucleus</location>
    </subcellularLocation>
</comment>
<accession>A0A9J7E6Z9</accession>
<evidence type="ECO:0000256" key="4">
    <source>
        <dbReference type="ARBA" id="ARBA00022833"/>
    </source>
</evidence>
<dbReference type="OrthoDB" id="1607513at2759"/>
<name>A0A9J7E6Z9_SPOLT</name>
<dbReference type="PANTHER" id="PTHR46481">
    <property type="entry name" value="ZINC FINGER BED DOMAIN-CONTAINING PROTEIN 4"/>
    <property type="match status" value="1"/>
</dbReference>
<dbReference type="AlphaFoldDB" id="A0A9J7E6Z9"/>
<dbReference type="Proteomes" id="UP000301870">
    <property type="component" value="Chromosome 18"/>
</dbReference>